<dbReference type="PROSITE" id="PS50048">
    <property type="entry name" value="ZN2_CY6_FUNGAL_2"/>
    <property type="match status" value="1"/>
</dbReference>
<accession>A0ABR4JH47</accession>
<feature type="region of interest" description="Disordered" evidence="6">
    <location>
        <begin position="79"/>
        <end position="101"/>
    </location>
</feature>
<name>A0ABR4JH47_9EURO</name>
<evidence type="ECO:0000256" key="4">
    <source>
        <dbReference type="ARBA" id="ARBA00023163"/>
    </source>
</evidence>
<dbReference type="Pfam" id="PF00172">
    <property type="entry name" value="Zn_clus"/>
    <property type="match status" value="1"/>
</dbReference>
<evidence type="ECO:0000256" key="2">
    <source>
        <dbReference type="ARBA" id="ARBA00023015"/>
    </source>
</evidence>
<evidence type="ECO:0000313" key="8">
    <source>
        <dbReference type="EMBL" id="KAL2839361.1"/>
    </source>
</evidence>
<feature type="non-terminal residue" evidence="8">
    <location>
        <position position="1"/>
    </location>
</feature>
<feature type="domain" description="Zn(2)-C6 fungal-type" evidence="7">
    <location>
        <begin position="24"/>
        <end position="53"/>
    </location>
</feature>
<dbReference type="InterPro" id="IPR050613">
    <property type="entry name" value="Sec_Metabolite_Reg"/>
</dbReference>
<gene>
    <name evidence="8" type="ORF">BJY01DRAFT_219307</name>
</gene>
<dbReference type="CDD" id="cd00067">
    <property type="entry name" value="GAL4"/>
    <property type="match status" value="1"/>
</dbReference>
<comment type="caution">
    <text evidence="8">The sequence shown here is derived from an EMBL/GenBank/DDBJ whole genome shotgun (WGS) entry which is preliminary data.</text>
</comment>
<reference evidence="8 9" key="1">
    <citation type="submission" date="2024-07" db="EMBL/GenBank/DDBJ databases">
        <title>Section-level genome sequencing and comparative genomics of Aspergillus sections Usti and Cavernicolus.</title>
        <authorList>
            <consortium name="Lawrence Berkeley National Laboratory"/>
            <person name="Nybo J.L."/>
            <person name="Vesth T.C."/>
            <person name="Theobald S."/>
            <person name="Frisvad J.C."/>
            <person name="Larsen T.O."/>
            <person name="Kjaerboelling I."/>
            <person name="Rothschild-Mancinelli K."/>
            <person name="Lyhne E.K."/>
            <person name="Kogle M.E."/>
            <person name="Barry K."/>
            <person name="Clum A."/>
            <person name="Na H."/>
            <person name="Ledsgaard L."/>
            <person name="Lin J."/>
            <person name="Lipzen A."/>
            <person name="Kuo A."/>
            <person name="Riley R."/>
            <person name="Mondo S."/>
            <person name="Labutti K."/>
            <person name="Haridas S."/>
            <person name="Pangalinan J."/>
            <person name="Salamov A.A."/>
            <person name="Simmons B.A."/>
            <person name="Magnuson J.K."/>
            <person name="Chen J."/>
            <person name="Drula E."/>
            <person name="Henrissat B."/>
            <person name="Wiebenga A."/>
            <person name="Lubbers R.J."/>
            <person name="Gomes A.C."/>
            <person name="Makela M.R."/>
            <person name="Stajich J."/>
            <person name="Grigoriev I.V."/>
            <person name="Mortensen U.H."/>
            <person name="De Vries R.P."/>
            <person name="Baker S.E."/>
            <person name="Andersen M.R."/>
        </authorList>
    </citation>
    <scope>NUCLEOTIDE SEQUENCE [LARGE SCALE GENOMIC DNA]</scope>
    <source>
        <strain evidence="8 9">CBS 123904</strain>
    </source>
</reference>
<keyword evidence="2" id="KW-0805">Transcription regulation</keyword>
<dbReference type="EMBL" id="JBFXLU010000134">
    <property type="protein sequence ID" value="KAL2839361.1"/>
    <property type="molecule type" value="Genomic_DNA"/>
</dbReference>
<dbReference type="PANTHER" id="PTHR31001">
    <property type="entry name" value="UNCHARACTERIZED TRANSCRIPTIONAL REGULATORY PROTEIN"/>
    <property type="match status" value="1"/>
</dbReference>
<dbReference type="SMART" id="SM00066">
    <property type="entry name" value="GAL4"/>
    <property type="match status" value="1"/>
</dbReference>
<dbReference type="InterPro" id="IPR036864">
    <property type="entry name" value="Zn2-C6_fun-type_DNA-bd_sf"/>
</dbReference>
<keyword evidence="4" id="KW-0804">Transcription</keyword>
<dbReference type="CDD" id="cd12148">
    <property type="entry name" value="fungal_TF_MHR"/>
    <property type="match status" value="1"/>
</dbReference>
<protein>
    <recommendedName>
        <fullName evidence="7">Zn(2)-C6 fungal-type domain-containing protein</fullName>
    </recommendedName>
</protein>
<feature type="region of interest" description="Disordered" evidence="6">
    <location>
        <begin position="1"/>
        <end position="25"/>
    </location>
</feature>
<evidence type="ECO:0000259" key="7">
    <source>
        <dbReference type="PROSITE" id="PS50048"/>
    </source>
</evidence>
<dbReference type="PANTHER" id="PTHR31001:SF90">
    <property type="entry name" value="CENTROMERE DNA-BINDING PROTEIN COMPLEX CBF3 SUBUNIT B"/>
    <property type="match status" value="1"/>
</dbReference>
<keyword evidence="5" id="KW-0539">Nucleus</keyword>
<feature type="compositionally biased region" description="Basic and acidic residues" evidence="6">
    <location>
        <begin position="1"/>
        <end position="19"/>
    </location>
</feature>
<dbReference type="InterPro" id="IPR001138">
    <property type="entry name" value="Zn2Cys6_DnaBD"/>
</dbReference>
<evidence type="ECO:0000256" key="6">
    <source>
        <dbReference type="SAM" id="MobiDB-lite"/>
    </source>
</evidence>
<comment type="subcellular location">
    <subcellularLocation>
        <location evidence="1">Nucleus</location>
    </subcellularLocation>
</comment>
<evidence type="ECO:0000256" key="3">
    <source>
        <dbReference type="ARBA" id="ARBA00023125"/>
    </source>
</evidence>
<organism evidence="8 9">
    <name type="scientific">Aspergillus pseudoustus</name>
    <dbReference type="NCBI Taxonomy" id="1810923"/>
    <lineage>
        <taxon>Eukaryota</taxon>
        <taxon>Fungi</taxon>
        <taxon>Dikarya</taxon>
        <taxon>Ascomycota</taxon>
        <taxon>Pezizomycotina</taxon>
        <taxon>Eurotiomycetes</taxon>
        <taxon>Eurotiomycetidae</taxon>
        <taxon>Eurotiales</taxon>
        <taxon>Aspergillaceae</taxon>
        <taxon>Aspergillus</taxon>
        <taxon>Aspergillus subgen. Nidulantes</taxon>
    </lineage>
</organism>
<evidence type="ECO:0000313" key="9">
    <source>
        <dbReference type="Proteomes" id="UP001610446"/>
    </source>
</evidence>
<keyword evidence="9" id="KW-1185">Reference proteome</keyword>
<dbReference type="Proteomes" id="UP001610446">
    <property type="component" value="Unassembled WGS sequence"/>
</dbReference>
<dbReference type="Gene3D" id="4.10.240.10">
    <property type="entry name" value="Zn(2)-C6 fungal-type DNA-binding domain"/>
    <property type="match status" value="1"/>
</dbReference>
<dbReference type="SUPFAM" id="SSF57701">
    <property type="entry name" value="Zn2/Cys6 DNA-binding domain"/>
    <property type="match status" value="1"/>
</dbReference>
<proteinExistence type="predicted"/>
<feature type="compositionally biased region" description="Polar residues" evidence="6">
    <location>
        <begin position="79"/>
        <end position="94"/>
    </location>
</feature>
<keyword evidence="3" id="KW-0238">DNA-binding</keyword>
<sequence>MKRKPASDHSGDASKRFSRQDPVSCESCRRKKLKCDRQRPCSSCVTRRLNCSFLVSPHPEPTQIEQHPERALQSSFRVSQISQSTCPRDTNPSSVGPDPGIQSRESLATAEWLEHIHMGDRVPAALSPQLRAELDERDVSTAQAESTGPPRAVLSLPPSWIPNANPATVDLVQYLPKKENTIQLLGYYCAYIDHLYHIIIPSVVERQIEEIYRCVETGKPPNATYLAVVFAITGSSLFVQFAIESSAHAARCSQQFIFLTGAALVQANHVNYPTFEGLQAAVIVQHNISTVHCSATVRGLFSLASIITQAKDMLLHRIDTPQARSVREAEGFDPLEVEMKRRLWWDIVSLDWFLGFLSGPQEWTYLVSAKFICTDKPLDLPDDAIENRVTQATRAPSSMTYFNERLRLAEVCRSIIDVVGPEQVSGKEVEYSKILDLDRRLREAQSEVADVFRLDAASRRRFRSLYQEKPSLAWQRCILQQAYYSRLCRLHRPFFIRGARDAKYSYSHVVAMSSARKVLEINRIMDEDEPKFPPSTAVIWSVMHHVFMAAVMMLLDVCYNPDDILGERRKEEVLDACRRLSKAQQSSSLVKEGIDAMMGVLQKQYKGAKPITETSARVTGSISLEAQPQPAYIMPQVAQQLAQPSGTAPFTSITNPADQQSRDLEDIWSDLIDHGVNFEFAGDDWTGLFSDLTNVAMPP</sequence>
<evidence type="ECO:0000256" key="1">
    <source>
        <dbReference type="ARBA" id="ARBA00004123"/>
    </source>
</evidence>
<evidence type="ECO:0000256" key="5">
    <source>
        <dbReference type="ARBA" id="ARBA00023242"/>
    </source>
</evidence>
<dbReference type="PROSITE" id="PS00463">
    <property type="entry name" value="ZN2_CY6_FUNGAL_1"/>
    <property type="match status" value="1"/>
</dbReference>